<feature type="transmembrane region" description="Helical" evidence="2">
    <location>
        <begin position="212"/>
        <end position="234"/>
    </location>
</feature>
<feature type="transmembrane region" description="Helical" evidence="2">
    <location>
        <begin position="352"/>
        <end position="374"/>
    </location>
</feature>
<evidence type="ECO:0000256" key="1">
    <source>
        <dbReference type="SAM" id="MobiDB-lite"/>
    </source>
</evidence>
<dbReference type="InterPro" id="IPR045338">
    <property type="entry name" value="DUF6535"/>
</dbReference>
<evidence type="ECO:0000313" key="5">
    <source>
        <dbReference type="Proteomes" id="UP000076722"/>
    </source>
</evidence>
<evidence type="ECO:0000256" key="2">
    <source>
        <dbReference type="SAM" id="Phobius"/>
    </source>
</evidence>
<feature type="compositionally biased region" description="Polar residues" evidence="1">
    <location>
        <begin position="129"/>
        <end position="138"/>
    </location>
</feature>
<feature type="region of interest" description="Disordered" evidence="1">
    <location>
        <begin position="75"/>
        <end position="142"/>
    </location>
</feature>
<sequence>MPTINILIDAVKEQTVVAKEQSVISNEQLKVMEDLRDVMMDVKKALRRQSKFWKGPTRRQLKASVRKAVNEVARGIRGSDRATSPVLSTTSHAPLTTTAHPRISTVPEPGEATVDRSGALSDNNKRSDSVPSESQNVSDVVLGEPDRIRAAAPPNPMNEVIELLKSVKDVLSQHGSKFDILIKDAIKALFEMAMTKTKEEVDEWIKRMDVSLVFIALFSAVLTAFLVPATQNLFPNSYNAGNPTSMPVPAPKISAQNVCLLNYLALILAIIDAILSVLGRQWMSKLTTRPEGSTYRERLMRHLAREALAKRWLKILVEGSIGLFMTGLLYQLRNLGGSFDETVPNLLVTWKVGLSLSSVIFAVVAAATIHALIYEASPFGGPFSKLLLGFPHGIPTVFKWLKQRVSLAYQASSLMVHVAAQVIVASLKWLMTRCGSKKDEEDEEDETRRSGGSGLKLTTKKSCEAPTWILSQKQAIQNYWNVRWDPFPTDTSVRVRETLRARITPFVEYCVDYGQEISEDIMRSIISPYPIPTRLQAEVYQASFADNNADLRPLAKLPFEECIARVLCSYNHKGNLGDRKEIFDLAEKHCSELLWEGKEDDVTRILSHVDRLDLIKSYIQSQSGVYDVFLRFMVEDRKHEILREMSGFVKAGTYSRLGRYPLCYAFVGLASPPPRDIDLSPVIDYLSRHPHYWVWEKISNTILVYLNSFGVSQISNSAAVRRLLGLCLDPEARDAEGDDLWRWINNGEKMRICSEEIETIV</sequence>
<keyword evidence="2" id="KW-0812">Transmembrane</keyword>
<accession>A0A164M709</accession>
<dbReference type="EMBL" id="KV419504">
    <property type="protein sequence ID" value="KZS86427.1"/>
    <property type="molecule type" value="Genomic_DNA"/>
</dbReference>
<gene>
    <name evidence="4" type="ORF">SISNIDRAFT_504141</name>
</gene>
<feature type="transmembrane region" description="Helical" evidence="2">
    <location>
        <begin position="254"/>
        <end position="279"/>
    </location>
</feature>
<evidence type="ECO:0000313" key="4">
    <source>
        <dbReference type="EMBL" id="KZS86427.1"/>
    </source>
</evidence>
<feature type="domain" description="DUF6535" evidence="3">
    <location>
        <begin position="188"/>
        <end position="333"/>
    </location>
</feature>
<organism evidence="4 5">
    <name type="scientific">Sistotremastrum niveocremeum HHB9708</name>
    <dbReference type="NCBI Taxonomy" id="1314777"/>
    <lineage>
        <taxon>Eukaryota</taxon>
        <taxon>Fungi</taxon>
        <taxon>Dikarya</taxon>
        <taxon>Basidiomycota</taxon>
        <taxon>Agaricomycotina</taxon>
        <taxon>Agaricomycetes</taxon>
        <taxon>Sistotremastrales</taxon>
        <taxon>Sistotremastraceae</taxon>
        <taxon>Sertulicium</taxon>
        <taxon>Sertulicium niveocremeum</taxon>
    </lineage>
</organism>
<evidence type="ECO:0000259" key="3">
    <source>
        <dbReference type="Pfam" id="PF20153"/>
    </source>
</evidence>
<keyword evidence="5" id="KW-1185">Reference proteome</keyword>
<name>A0A164M709_9AGAM</name>
<dbReference type="OrthoDB" id="3219854at2759"/>
<dbReference type="AlphaFoldDB" id="A0A164M709"/>
<dbReference type="Proteomes" id="UP000076722">
    <property type="component" value="Unassembled WGS sequence"/>
</dbReference>
<keyword evidence="2" id="KW-0472">Membrane</keyword>
<dbReference type="Pfam" id="PF20153">
    <property type="entry name" value="DUF6535"/>
    <property type="match status" value="1"/>
</dbReference>
<reference evidence="4 5" key="1">
    <citation type="journal article" date="2016" name="Mol. Biol. Evol.">
        <title>Comparative Genomics of Early-Diverging Mushroom-Forming Fungi Provides Insights into the Origins of Lignocellulose Decay Capabilities.</title>
        <authorList>
            <person name="Nagy L.G."/>
            <person name="Riley R."/>
            <person name="Tritt A."/>
            <person name="Adam C."/>
            <person name="Daum C."/>
            <person name="Floudas D."/>
            <person name="Sun H."/>
            <person name="Yadav J.S."/>
            <person name="Pangilinan J."/>
            <person name="Larsson K.H."/>
            <person name="Matsuura K."/>
            <person name="Barry K."/>
            <person name="Labutti K."/>
            <person name="Kuo R."/>
            <person name="Ohm R.A."/>
            <person name="Bhattacharya S.S."/>
            <person name="Shirouzu T."/>
            <person name="Yoshinaga Y."/>
            <person name="Martin F.M."/>
            <person name="Grigoriev I.V."/>
            <person name="Hibbett D.S."/>
        </authorList>
    </citation>
    <scope>NUCLEOTIDE SEQUENCE [LARGE SCALE GENOMIC DNA]</scope>
    <source>
        <strain evidence="4 5">HHB9708</strain>
    </source>
</reference>
<keyword evidence="2" id="KW-1133">Transmembrane helix</keyword>
<feature type="compositionally biased region" description="Polar residues" evidence="1">
    <location>
        <begin position="81"/>
        <end position="99"/>
    </location>
</feature>
<proteinExistence type="predicted"/>
<protein>
    <recommendedName>
        <fullName evidence="3">DUF6535 domain-containing protein</fullName>
    </recommendedName>
</protein>